<accession>A0A5M9JS15</accession>
<dbReference type="Proteomes" id="UP000322873">
    <property type="component" value="Unassembled WGS sequence"/>
</dbReference>
<evidence type="ECO:0000256" key="1">
    <source>
        <dbReference type="SAM" id="MobiDB-lite"/>
    </source>
</evidence>
<comment type="caution">
    <text evidence="2">The sequence shown here is derived from an EMBL/GenBank/DDBJ whole genome shotgun (WGS) entry which is preliminary data.</text>
</comment>
<feature type="compositionally biased region" description="Basic residues" evidence="1">
    <location>
        <begin position="11"/>
        <end position="21"/>
    </location>
</feature>
<feature type="compositionally biased region" description="Basic and acidic residues" evidence="1">
    <location>
        <begin position="22"/>
        <end position="33"/>
    </location>
</feature>
<sequence>MRYHLPSNHKYTGKARKRSRERSKARSITDQEINKSTTITTTTTTTTITTTTTTTTTTIYPFSHRLRVLHQKEHIPLVNSTPRRKEGFEPSHPSIHAPLDAI</sequence>
<feature type="region of interest" description="Disordered" evidence="1">
    <location>
        <begin position="1"/>
        <end position="36"/>
    </location>
</feature>
<proteinExistence type="predicted"/>
<feature type="region of interest" description="Disordered" evidence="1">
    <location>
        <begin position="79"/>
        <end position="102"/>
    </location>
</feature>
<name>A0A5M9JS15_MONFR</name>
<organism evidence="2 3">
    <name type="scientific">Monilinia fructicola</name>
    <name type="common">Brown rot fungus</name>
    <name type="synonym">Ciboria fructicola</name>
    <dbReference type="NCBI Taxonomy" id="38448"/>
    <lineage>
        <taxon>Eukaryota</taxon>
        <taxon>Fungi</taxon>
        <taxon>Dikarya</taxon>
        <taxon>Ascomycota</taxon>
        <taxon>Pezizomycotina</taxon>
        <taxon>Leotiomycetes</taxon>
        <taxon>Helotiales</taxon>
        <taxon>Sclerotiniaceae</taxon>
        <taxon>Monilinia</taxon>
    </lineage>
</organism>
<dbReference type="EMBL" id="VICG01000006">
    <property type="protein sequence ID" value="KAA8571203.1"/>
    <property type="molecule type" value="Genomic_DNA"/>
</dbReference>
<evidence type="ECO:0000313" key="2">
    <source>
        <dbReference type="EMBL" id="KAA8571203.1"/>
    </source>
</evidence>
<protein>
    <submittedName>
        <fullName evidence="2">Uncharacterized protein</fullName>
    </submittedName>
</protein>
<reference evidence="2 3" key="1">
    <citation type="submission" date="2019-06" db="EMBL/GenBank/DDBJ databases">
        <title>Genome Sequence of the Brown Rot Fungal Pathogen Monilinia fructicola.</title>
        <authorList>
            <person name="De Miccolis Angelini R.M."/>
            <person name="Landi L."/>
            <person name="Abate D."/>
            <person name="Pollastro S."/>
            <person name="Romanazzi G."/>
            <person name="Faretra F."/>
        </authorList>
    </citation>
    <scope>NUCLEOTIDE SEQUENCE [LARGE SCALE GENOMIC DNA]</scope>
    <source>
        <strain evidence="2 3">Mfrc123</strain>
    </source>
</reference>
<dbReference type="AlphaFoldDB" id="A0A5M9JS15"/>
<gene>
    <name evidence="2" type="ORF">EYC84_000539</name>
</gene>
<keyword evidence="3" id="KW-1185">Reference proteome</keyword>
<evidence type="ECO:0000313" key="3">
    <source>
        <dbReference type="Proteomes" id="UP000322873"/>
    </source>
</evidence>